<feature type="domain" description="FAD dependent oxidoreductase" evidence="6">
    <location>
        <begin position="8"/>
        <end position="349"/>
    </location>
</feature>
<protein>
    <submittedName>
        <fullName evidence="7">L-2-hydroxyglutarate oxidase</fullName>
        <ecNumber evidence="7">1.1.3.-</ecNumber>
    </submittedName>
</protein>
<evidence type="ECO:0000256" key="2">
    <source>
        <dbReference type="ARBA" id="ARBA00022630"/>
    </source>
</evidence>
<evidence type="ECO:0000313" key="8">
    <source>
        <dbReference type="Proteomes" id="UP000324298"/>
    </source>
</evidence>
<organism evidence="7 8">
    <name type="scientific">Oryzomonas rubra</name>
    <dbReference type="NCBI Taxonomy" id="2509454"/>
    <lineage>
        <taxon>Bacteria</taxon>
        <taxon>Pseudomonadati</taxon>
        <taxon>Thermodesulfobacteriota</taxon>
        <taxon>Desulfuromonadia</taxon>
        <taxon>Geobacterales</taxon>
        <taxon>Geobacteraceae</taxon>
        <taxon>Oryzomonas</taxon>
    </lineage>
</organism>
<dbReference type="AlphaFoldDB" id="A0A5A9X860"/>
<dbReference type="SUPFAM" id="SSF51905">
    <property type="entry name" value="FAD/NAD(P)-binding domain"/>
    <property type="match status" value="1"/>
</dbReference>
<evidence type="ECO:0000313" key="7">
    <source>
        <dbReference type="EMBL" id="KAA0889150.1"/>
    </source>
</evidence>
<keyword evidence="2" id="KW-0285">Flavoprotein</keyword>
<dbReference type="Proteomes" id="UP000324298">
    <property type="component" value="Unassembled WGS sequence"/>
</dbReference>
<keyword evidence="4 7" id="KW-0560">Oxidoreductase</keyword>
<dbReference type="NCBIfam" id="NF008726">
    <property type="entry name" value="PRK11728.1"/>
    <property type="match status" value="1"/>
</dbReference>
<comment type="cofactor">
    <cofactor evidence="1">
        <name>FAD</name>
        <dbReference type="ChEBI" id="CHEBI:57692"/>
    </cofactor>
</comment>
<dbReference type="GO" id="GO:0047545">
    <property type="term" value="F:(S)-2-hydroxyglutarate dehydrogenase activity"/>
    <property type="evidence" value="ECO:0007669"/>
    <property type="project" value="TreeGrafter"/>
</dbReference>
<dbReference type="PANTHER" id="PTHR43104:SF2">
    <property type="entry name" value="L-2-HYDROXYGLUTARATE DEHYDROGENASE, MITOCHONDRIAL"/>
    <property type="match status" value="1"/>
</dbReference>
<gene>
    <name evidence="7" type="primary">lhgO</name>
    <name evidence="7" type="ORF">ET418_14620</name>
</gene>
<evidence type="ECO:0000256" key="1">
    <source>
        <dbReference type="ARBA" id="ARBA00001974"/>
    </source>
</evidence>
<dbReference type="Pfam" id="PF01266">
    <property type="entry name" value="DAO"/>
    <property type="match status" value="1"/>
</dbReference>
<dbReference type="PANTHER" id="PTHR43104">
    <property type="entry name" value="L-2-HYDROXYGLUTARATE DEHYDROGENASE, MITOCHONDRIAL"/>
    <property type="match status" value="1"/>
</dbReference>
<comment type="similarity">
    <text evidence="5">Belongs to the L2HGDH family.</text>
</comment>
<dbReference type="InterPro" id="IPR006076">
    <property type="entry name" value="FAD-dep_OxRdtase"/>
</dbReference>
<dbReference type="EC" id="1.1.3.-" evidence="7"/>
<name>A0A5A9X860_9BACT</name>
<dbReference type="Gene3D" id="3.50.50.60">
    <property type="entry name" value="FAD/NAD(P)-binding domain"/>
    <property type="match status" value="1"/>
</dbReference>
<sequence>MQLDKAEILIVGAGIIGLTIARELVRAGYGDIVIIDKEPELGRHASGRNSGVLHAGIYYSPDSLKAKSCLNGNFLMRAYCKEKGLPLLENGKVIVARTAGELPVLDELHSRAMANGAKVEMIDEHQLAEIEPNARTVERALFSHYTAVVDPKAVLKSLKNDLEESGRVRFHLECPLTGLKGSGTARTGKAEIGFSRFVNAAGAYCDKVARLFGVGANLRLIPFKGLYRLLRKEAPFTVNSSIYPVPDIRNPFLGVHFTRSVHGDVYLGPTAIPAFGRENYGILAGIDREGFGIALEDLTLFLANPLFRSVALSEPLKYLPSYFYRDAARLVKELAPTDVLPSAKVGIRPQLVDWETKQMIMDFMVVADGASLHVLNPISPAFTSSMDLAQGIVAAHFRG</sequence>
<proteinExistence type="inferred from homology"/>
<comment type="caution">
    <text evidence="7">The sequence shown here is derived from an EMBL/GenBank/DDBJ whole genome shotgun (WGS) entry which is preliminary data.</text>
</comment>
<reference evidence="7 8" key="1">
    <citation type="submission" date="2019-04" db="EMBL/GenBank/DDBJ databases">
        <title>Geobacter ruber sp. nov., ferric-reducing bacteria isolated from paddy soil.</title>
        <authorList>
            <person name="Xu Z."/>
            <person name="Masuda Y."/>
            <person name="Itoh H."/>
            <person name="Senoo K."/>
        </authorList>
    </citation>
    <scope>NUCLEOTIDE SEQUENCE [LARGE SCALE GENOMIC DNA]</scope>
    <source>
        <strain evidence="7 8">Red88</strain>
    </source>
</reference>
<dbReference type="EMBL" id="SRSD01000009">
    <property type="protein sequence ID" value="KAA0889150.1"/>
    <property type="molecule type" value="Genomic_DNA"/>
</dbReference>
<keyword evidence="8" id="KW-1185">Reference proteome</keyword>
<dbReference type="OrthoDB" id="9801699at2"/>
<evidence type="ECO:0000256" key="4">
    <source>
        <dbReference type="ARBA" id="ARBA00023002"/>
    </source>
</evidence>
<evidence type="ECO:0000256" key="3">
    <source>
        <dbReference type="ARBA" id="ARBA00022827"/>
    </source>
</evidence>
<keyword evidence="3" id="KW-0274">FAD</keyword>
<evidence type="ECO:0000259" key="6">
    <source>
        <dbReference type="Pfam" id="PF01266"/>
    </source>
</evidence>
<dbReference type="InterPro" id="IPR036188">
    <property type="entry name" value="FAD/NAD-bd_sf"/>
</dbReference>
<dbReference type="Gene3D" id="3.30.9.10">
    <property type="entry name" value="D-Amino Acid Oxidase, subunit A, domain 2"/>
    <property type="match status" value="1"/>
</dbReference>
<dbReference type="GO" id="GO:0005737">
    <property type="term" value="C:cytoplasm"/>
    <property type="evidence" value="ECO:0007669"/>
    <property type="project" value="TreeGrafter"/>
</dbReference>
<accession>A0A5A9X860</accession>
<evidence type="ECO:0000256" key="5">
    <source>
        <dbReference type="ARBA" id="ARBA00037941"/>
    </source>
</evidence>